<dbReference type="GO" id="GO:0071281">
    <property type="term" value="P:cellular response to iron ion"/>
    <property type="evidence" value="ECO:0007669"/>
    <property type="project" value="TreeGrafter"/>
</dbReference>
<evidence type="ECO:0000313" key="3">
    <source>
        <dbReference type="EMBL" id="EYC51543.1"/>
    </source>
</evidence>
<sequence length="309" mass="32479">MLAPTLATACAALPPEGAEHAGGGPARTRTIAPARLRLSRLSSLAAWSLLSCLASAQTPQRIVTLAPSLTESVCALGHCAQLVGADRHSSWPDTVLALPRVGGLEDAQIERIVALRPDMVLLGPRSRAGERLQALGVPVLTLDGRTHADLKRMLLKLGDALGEPARAAELVARIDVELNAAAARVPAALRGRSVYVEVAPGSAASDKSFIGETVARLGLVNVVGGELGLFPRINPELLLRHPPDIIIGPRATLAHAADRPGWSALPALRQQQLCLLDADRMDLLSRPGPRLGEAAQMLVDCLMALPARE</sequence>
<dbReference type="STRING" id="1458275.AZ34_10975"/>
<dbReference type="InterPro" id="IPR050902">
    <property type="entry name" value="ABC_Transporter_SBP"/>
</dbReference>
<comment type="caution">
    <text evidence="3">The sequence shown here is derived from an EMBL/GenBank/DDBJ whole genome shotgun (WGS) entry which is preliminary data.</text>
</comment>
<dbReference type="RefSeq" id="WP_081767175.1">
    <property type="nucleotide sequence ID" value="NZ_JEMG01000001.1"/>
</dbReference>
<dbReference type="Proteomes" id="UP000023268">
    <property type="component" value="Unassembled WGS sequence"/>
</dbReference>
<dbReference type="AlphaFoldDB" id="A0A016XK43"/>
<dbReference type="PROSITE" id="PS50983">
    <property type="entry name" value="FE_B12_PBP"/>
    <property type="match status" value="1"/>
</dbReference>
<dbReference type="NCBIfam" id="NF038402">
    <property type="entry name" value="TroA_like"/>
    <property type="match status" value="1"/>
</dbReference>
<evidence type="ECO:0000259" key="2">
    <source>
        <dbReference type="PROSITE" id="PS50983"/>
    </source>
</evidence>
<dbReference type="Pfam" id="PF01497">
    <property type="entry name" value="Peripla_BP_2"/>
    <property type="match status" value="1"/>
</dbReference>
<dbReference type="EMBL" id="JEMG01000001">
    <property type="protein sequence ID" value="EYC51543.1"/>
    <property type="molecule type" value="Genomic_DNA"/>
</dbReference>
<dbReference type="eggNOG" id="COG0614">
    <property type="taxonomic scope" value="Bacteria"/>
</dbReference>
<dbReference type="OrthoDB" id="6495095at2"/>
<evidence type="ECO:0000256" key="1">
    <source>
        <dbReference type="ARBA" id="ARBA00022729"/>
    </source>
</evidence>
<gene>
    <name evidence="3" type="ORF">AZ34_10975</name>
</gene>
<evidence type="ECO:0000313" key="4">
    <source>
        <dbReference type="Proteomes" id="UP000023268"/>
    </source>
</evidence>
<proteinExistence type="predicted"/>
<protein>
    <submittedName>
        <fullName evidence="3">ABC transporter substrate-binding protein</fullName>
    </submittedName>
</protein>
<dbReference type="InterPro" id="IPR002491">
    <property type="entry name" value="ABC_transptr_periplasmic_BD"/>
</dbReference>
<reference evidence="3 4" key="1">
    <citation type="submission" date="2014-02" db="EMBL/GenBank/DDBJ databases">
        <title>Draft Genome of Hylemonella gracilis isolated from the Niagara River.</title>
        <authorList>
            <person name="Pawlowski D.R."/>
            <person name="Koudelka G.B."/>
        </authorList>
    </citation>
    <scope>NUCLEOTIDE SEQUENCE [LARGE SCALE GENOMIC DNA]</scope>
    <source>
        <strain evidence="3 4">Niagara R</strain>
    </source>
</reference>
<dbReference type="PANTHER" id="PTHR30535">
    <property type="entry name" value="VITAMIN B12-BINDING PROTEIN"/>
    <property type="match status" value="1"/>
</dbReference>
<organism evidence="3 4">
    <name type="scientific">Hylemonella gracilis str. Niagara R</name>
    <dbReference type="NCBI Taxonomy" id="1458275"/>
    <lineage>
        <taxon>Bacteria</taxon>
        <taxon>Pseudomonadati</taxon>
        <taxon>Pseudomonadota</taxon>
        <taxon>Betaproteobacteria</taxon>
        <taxon>Burkholderiales</taxon>
        <taxon>Comamonadaceae</taxon>
        <taxon>Hylemonella</taxon>
    </lineage>
</organism>
<dbReference type="InterPro" id="IPR054828">
    <property type="entry name" value="Vit_B12_bind_prot"/>
</dbReference>
<accession>A0A016XK43</accession>
<dbReference type="SUPFAM" id="SSF53807">
    <property type="entry name" value="Helical backbone' metal receptor"/>
    <property type="match status" value="1"/>
</dbReference>
<dbReference type="PANTHER" id="PTHR30535:SF34">
    <property type="entry name" value="MOLYBDATE-BINDING PROTEIN MOLA"/>
    <property type="match status" value="1"/>
</dbReference>
<keyword evidence="1" id="KW-0732">Signal</keyword>
<feature type="domain" description="Fe/B12 periplasmic-binding" evidence="2">
    <location>
        <begin position="61"/>
        <end position="309"/>
    </location>
</feature>
<name>A0A016XK43_9BURK</name>
<dbReference type="Gene3D" id="3.40.50.1980">
    <property type="entry name" value="Nitrogenase molybdenum iron protein domain"/>
    <property type="match status" value="2"/>
</dbReference>